<accession>K3X9G5</accession>
<evidence type="ECO:0000313" key="2">
    <source>
        <dbReference type="Proteomes" id="UP000019132"/>
    </source>
</evidence>
<dbReference type="InParanoid" id="K3X9G5"/>
<reference evidence="2" key="1">
    <citation type="journal article" date="2010" name="Genome Biol.">
        <title>Genome sequence of the necrotrophic plant pathogen Pythium ultimum reveals original pathogenicity mechanisms and effector repertoire.</title>
        <authorList>
            <person name="Levesque C.A."/>
            <person name="Brouwer H."/>
            <person name="Cano L."/>
            <person name="Hamilton J.P."/>
            <person name="Holt C."/>
            <person name="Huitema E."/>
            <person name="Raffaele S."/>
            <person name="Robideau G.P."/>
            <person name="Thines M."/>
            <person name="Win J."/>
            <person name="Zerillo M.M."/>
            <person name="Beakes G.W."/>
            <person name="Boore J.L."/>
            <person name="Busam D."/>
            <person name="Dumas B."/>
            <person name="Ferriera S."/>
            <person name="Fuerstenberg S.I."/>
            <person name="Gachon C.M."/>
            <person name="Gaulin E."/>
            <person name="Govers F."/>
            <person name="Grenville-Briggs L."/>
            <person name="Horner N."/>
            <person name="Hostetler J."/>
            <person name="Jiang R.H."/>
            <person name="Johnson J."/>
            <person name="Krajaejun T."/>
            <person name="Lin H."/>
            <person name="Meijer H.J."/>
            <person name="Moore B."/>
            <person name="Morris P."/>
            <person name="Phuntmart V."/>
            <person name="Puiu D."/>
            <person name="Shetty J."/>
            <person name="Stajich J.E."/>
            <person name="Tripathy S."/>
            <person name="Wawra S."/>
            <person name="van West P."/>
            <person name="Whitty B.R."/>
            <person name="Coutinho P.M."/>
            <person name="Henrissat B."/>
            <person name="Martin F."/>
            <person name="Thomas P.D."/>
            <person name="Tyler B.M."/>
            <person name="De Vries R.P."/>
            <person name="Kamoun S."/>
            <person name="Yandell M."/>
            <person name="Tisserat N."/>
            <person name="Buell C.R."/>
        </authorList>
    </citation>
    <scope>NUCLEOTIDE SEQUENCE</scope>
    <source>
        <strain evidence="2">DAOM:BR144</strain>
    </source>
</reference>
<reference evidence="1" key="3">
    <citation type="submission" date="2015-02" db="UniProtKB">
        <authorList>
            <consortium name="EnsemblProtists"/>
        </authorList>
    </citation>
    <scope>IDENTIFICATION</scope>
    <source>
        <strain evidence="1">DAOM BR144</strain>
    </source>
</reference>
<organism evidence="1 2">
    <name type="scientific">Globisporangium ultimum (strain ATCC 200006 / CBS 805.95 / DAOM BR144)</name>
    <name type="common">Pythium ultimum</name>
    <dbReference type="NCBI Taxonomy" id="431595"/>
    <lineage>
        <taxon>Eukaryota</taxon>
        <taxon>Sar</taxon>
        <taxon>Stramenopiles</taxon>
        <taxon>Oomycota</taxon>
        <taxon>Peronosporomycetes</taxon>
        <taxon>Pythiales</taxon>
        <taxon>Pythiaceae</taxon>
        <taxon>Globisporangium</taxon>
    </lineage>
</organism>
<dbReference type="Proteomes" id="UP000019132">
    <property type="component" value="Unassembled WGS sequence"/>
</dbReference>
<keyword evidence="2" id="KW-1185">Reference proteome</keyword>
<reference evidence="2" key="2">
    <citation type="submission" date="2010-04" db="EMBL/GenBank/DDBJ databases">
        <authorList>
            <person name="Buell R."/>
            <person name="Hamilton J."/>
            <person name="Hostetler J."/>
        </authorList>
    </citation>
    <scope>NUCLEOTIDE SEQUENCE [LARGE SCALE GENOMIC DNA]</scope>
    <source>
        <strain evidence="2">DAOM:BR144</strain>
    </source>
</reference>
<dbReference type="EMBL" id="GL376595">
    <property type="status" value="NOT_ANNOTATED_CDS"/>
    <property type="molecule type" value="Genomic_DNA"/>
</dbReference>
<dbReference type="HOGENOM" id="CLU_954575_0_0_1"/>
<dbReference type="InterPro" id="IPR032072">
    <property type="entry name" value="DUF4807"/>
</dbReference>
<name>K3X9G5_GLOUD</name>
<dbReference type="VEuPathDB" id="FungiDB:PYU1_G013835"/>
<evidence type="ECO:0000313" key="1">
    <source>
        <dbReference type="EnsemblProtists" id="PYU1_T013864"/>
    </source>
</evidence>
<dbReference type="AlphaFoldDB" id="K3X9G5"/>
<protein>
    <submittedName>
        <fullName evidence="1">Uncharacterized protein</fullName>
    </submittedName>
</protein>
<sequence>MATPHTWTCGSIAIVNQQAYQLIMYLLSEDGKEIHWDAKALVRQVRAQEQWIHHEDSTSKYTIAPVNTSSITGLLVLLSYRPVPILPFCWPSARRAVRFVNAVVSLVTANAFISTLGGGHFLCKHLDQAKMMAKIQIAVSQGLHDPILESKCRVNLAYGAMQGGKFRRAYRIIQQEAEVAKELTSDELEKVCYAAKVYLMKTYRLHKEYLRNVSELGQKERLHDNFYRQRIVRTAK</sequence>
<dbReference type="STRING" id="431595.K3X9G5"/>
<proteinExistence type="predicted"/>
<dbReference type="EnsemblProtists" id="PYU1_T013864">
    <property type="protein sequence ID" value="PYU1_T013864"/>
    <property type="gene ID" value="PYU1_G013835"/>
</dbReference>
<dbReference type="Pfam" id="PF16065">
    <property type="entry name" value="DUF4807"/>
    <property type="match status" value="1"/>
</dbReference>
<dbReference type="eggNOG" id="ENOG502S2PK">
    <property type="taxonomic scope" value="Eukaryota"/>
</dbReference>